<dbReference type="SUPFAM" id="SSF54637">
    <property type="entry name" value="Thioesterase/thiol ester dehydrase-isomerase"/>
    <property type="match status" value="1"/>
</dbReference>
<dbReference type="Pfam" id="PF14539">
    <property type="entry name" value="DUF4442"/>
    <property type="match status" value="1"/>
</dbReference>
<accession>A0A2Z4XYD2</accession>
<evidence type="ECO:0000313" key="3">
    <source>
        <dbReference type="Proteomes" id="UP000251120"/>
    </source>
</evidence>
<reference evidence="1 3" key="1">
    <citation type="submission" date="2017-06" db="EMBL/GenBank/DDBJ databases">
        <title>Complete genome of Francisella adeliensis.</title>
        <authorList>
            <person name="Vallesi A."/>
            <person name="Sjodin A."/>
        </authorList>
    </citation>
    <scope>NUCLEOTIDE SEQUENCE [LARGE SCALE GENOMIC DNA]</scope>
    <source>
        <strain evidence="1 3">FDC440</strain>
    </source>
</reference>
<evidence type="ECO:0000313" key="1">
    <source>
        <dbReference type="EMBL" id="AXA33799.1"/>
    </source>
</evidence>
<dbReference type="Gene3D" id="3.10.129.10">
    <property type="entry name" value="Hotdog Thioesterase"/>
    <property type="match status" value="1"/>
</dbReference>
<protein>
    <submittedName>
        <fullName evidence="2">DUF4442 domain-containing protein</fullName>
    </submittedName>
</protein>
<reference evidence="2 4" key="2">
    <citation type="submission" date="2019-08" db="EMBL/GenBank/DDBJ databases">
        <title>Complete genome sequences of Francisella adeliensis (FSC1325 and FSC1326).</title>
        <authorList>
            <person name="Ohrman C."/>
            <person name="Uneklint I."/>
            <person name="Vallesi A."/>
            <person name="Karlsson L."/>
            <person name="Sjodin A."/>
        </authorList>
    </citation>
    <scope>NUCLEOTIDE SEQUENCE [LARGE SCALE GENOMIC DNA]</scope>
    <source>
        <strain evidence="2 4">FSC1325</strain>
    </source>
</reference>
<sequence length="168" mass="19309">MKPIFETNRNFSEDSKMLVKTFNNIPAFIATGGEILFVSDDLLEVHLKFNLTENTMNYHKSGFGGAIYSSLDPVYPLQLMSILGDKYVVWDLAATIDYLKPVFNDVYARFELTKEQIETIKNKIELKNKCVVTLPVQYEDLSGNVYAKATKTIYIADKEYFQRKNNHS</sequence>
<dbReference type="InterPro" id="IPR029069">
    <property type="entry name" value="HotDog_dom_sf"/>
</dbReference>
<dbReference type="Proteomes" id="UP000251120">
    <property type="component" value="Chromosome"/>
</dbReference>
<dbReference type="EMBL" id="CP021781">
    <property type="protein sequence ID" value="AXA33799.1"/>
    <property type="molecule type" value="Genomic_DNA"/>
</dbReference>
<evidence type="ECO:0000313" key="2">
    <source>
        <dbReference type="EMBL" id="QIW12034.1"/>
    </source>
</evidence>
<dbReference type="AlphaFoldDB" id="A0A2Z4XYD2"/>
<proteinExistence type="predicted"/>
<evidence type="ECO:0000313" key="4">
    <source>
        <dbReference type="Proteomes" id="UP000681131"/>
    </source>
</evidence>
<dbReference type="Proteomes" id="UP000681131">
    <property type="component" value="Chromosome"/>
</dbReference>
<name>A0A2Z4XYD2_9GAMM</name>
<dbReference type="RefSeq" id="WP_112869973.1">
    <property type="nucleotide sequence ID" value="NZ_CP021781.1"/>
</dbReference>
<dbReference type="KEGG" id="fad:CDH04_04935"/>
<dbReference type="EMBL" id="CP043424">
    <property type="protein sequence ID" value="QIW12034.1"/>
    <property type="molecule type" value="Genomic_DNA"/>
</dbReference>
<gene>
    <name evidence="1" type="ORF">CDH04_04935</name>
    <name evidence="2" type="ORF">FZC43_04940</name>
</gene>
<keyword evidence="4" id="KW-1185">Reference proteome</keyword>
<dbReference type="InterPro" id="IPR027961">
    <property type="entry name" value="DUF4442"/>
</dbReference>
<organism evidence="1 3">
    <name type="scientific">Francisella adeliensis</name>
    <dbReference type="NCBI Taxonomy" id="2007306"/>
    <lineage>
        <taxon>Bacteria</taxon>
        <taxon>Pseudomonadati</taxon>
        <taxon>Pseudomonadota</taxon>
        <taxon>Gammaproteobacteria</taxon>
        <taxon>Thiotrichales</taxon>
        <taxon>Francisellaceae</taxon>
        <taxon>Francisella</taxon>
    </lineage>
</organism>
<dbReference type="OrthoDB" id="9814774at2"/>